<keyword evidence="1" id="KW-1185">Reference proteome</keyword>
<organism evidence="1 2">
    <name type="scientific">Hydra vulgaris</name>
    <name type="common">Hydra</name>
    <name type="synonym">Hydra attenuata</name>
    <dbReference type="NCBI Taxonomy" id="6087"/>
    <lineage>
        <taxon>Eukaryota</taxon>
        <taxon>Metazoa</taxon>
        <taxon>Cnidaria</taxon>
        <taxon>Hydrozoa</taxon>
        <taxon>Hydroidolina</taxon>
        <taxon>Anthoathecata</taxon>
        <taxon>Aplanulata</taxon>
        <taxon>Hydridae</taxon>
        <taxon>Hydra</taxon>
    </lineage>
</organism>
<dbReference type="GeneID" id="136080739"/>
<name>A0ABM4BXC1_HYDVU</name>
<dbReference type="RefSeq" id="XP_065653852.1">
    <property type="nucleotide sequence ID" value="XM_065797780.1"/>
</dbReference>
<protein>
    <submittedName>
        <fullName evidence="2 3">Uncharacterized protein LOC136080739</fullName>
    </submittedName>
</protein>
<evidence type="ECO:0000313" key="4">
    <source>
        <dbReference type="RefSeq" id="XP_065653854.1"/>
    </source>
</evidence>
<sequence>MDLINDLFDDKWEYKGQAPQKTRGTGYNAYDILHATTHSDHIEYLVSGGDDTPNKNMLYGAKRDPLKNIGHCKLKFANRNNNHVIVGIIVEDDWVEMKDSFLQTINPPEYVEKSLKKQESINLGLISDLQKTKWCSKGNPPRNKSSLGYKYYTLLRSHPEHDEKTGSFKYCLSDDSITTNALLNGASRDPLKSVGNCYLKIVKEEIHGIMIEDDWVEKI</sequence>
<evidence type="ECO:0000313" key="2">
    <source>
        <dbReference type="RefSeq" id="XP_065653852.1"/>
    </source>
</evidence>
<evidence type="ECO:0000313" key="1">
    <source>
        <dbReference type="Proteomes" id="UP001652625"/>
    </source>
</evidence>
<dbReference type="RefSeq" id="XP_065653854.1">
    <property type="nucleotide sequence ID" value="XM_065797782.1"/>
</dbReference>
<gene>
    <name evidence="2 3 4" type="primary">LOC136080739</name>
</gene>
<dbReference type="Proteomes" id="UP001652625">
    <property type="component" value="Chromosome 05"/>
</dbReference>
<proteinExistence type="predicted"/>
<reference evidence="2 3" key="1">
    <citation type="submission" date="2025-05" db="UniProtKB">
        <authorList>
            <consortium name="RefSeq"/>
        </authorList>
    </citation>
    <scope>IDENTIFICATION</scope>
</reference>
<evidence type="ECO:0000313" key="3">
    <source>
        <dbReference type="RefSeq" id="XP_065653853.1"/>
    </source>
</evidence>
<dbReference type="RefSeq" id="XP_065653853.1">
    <property type="nucleotide sequence ID" value="XM_065797781.1"/>
</dbReference>
<accession>A0ABM4BXC1</accession>